<feature type="transmembrane region" description="Helical" evidence="2">
    <location>
        <begin position="6"/>
        <end position="25"/>
    </location>
</feature>
<protein>
    <submittedName>
        <fullName evidence="3">Uncharacterized protein</fullName>
    </submittedName>
</protein>
<evidence type="ECO:0000256" key="1">
    <source>
        <dbReference type="SAM" id="MobiDB-lite"/>
    </source>
</evidence>
<feature type="region of interest" description="Disordered" evidence="1">
    <location>
        <begin position="51"/>
        <end position="138"/>
    </location>
</feature>
<dbReference type="RefSeq" id="XP_040736123.1">
    <property type="nucleotide sequence ID" value="XM_040880336.1"/>
</dbReference>
<comment type="caution">
    <text evidence="3">The sequence shown here is derived from an EMBL/GenBank/DDBJ whole genome shotgun (WGS) entry which is preliminary data.</text>
</comment>
<sequence length="138" mass="15266">MNTIRSTWYGWGVLCVAGGGAYYFAKKSVNADRAARYEADMVRKAQLAAIEAEDRRRATSSTLPQETRKPTDDPSLQRASASAVSYTARDDVASPSREAGQDPVPTRHEPETDAEGLLEKSKYEPTQPFRPPRGNRFS</sequence>
<gene>
    <name evidence="3" type="ORF">BHQ10_007620</name>
</gene>
<dbReference type="PANTHER" id="PTHR41800">
    <property type="entry name" value="EXPRESSED PROTEIN"/>
    <property type="match status" value="1"/>
</dbReference>
<keyword evidence="2" id="KW-0472">Membrane</keyword>
<feature type="compositionally biased region" description="Basic and acidic residues" evidence="1">
    <location>
        <begin position="105"/>
        <end position="123"/>
    </location>
</feature>
<name>A0A364L713_TALAM</name>
<proteinExistence type="predicted"/>
<keyword evidence="2" id="KW-1133">Transmembrane helix</keyword>
<keyword evidence="4" id="KW-1185">Reference proteome</keyword>
<dbReference type="GeneID" id="63796835"/>
<evidence type="ECO:0000256" key="2">
    <source>
        <dbReference type="SAM" id="Phobius"/>
    </source>
</evidence>
<evidence type="ECO:0000313" key="3">
    <source>
        <dbReference type="EMBL" id="RAO71608.1"/>
    </source>
</evidence>
<dbReference type="Pfam" id="PF15932">
    <property type="entry name" value="DUF4748"/>
    <property type="match status" value="1"/>
</dbReference>
<reference evidence="3 4" key="1">
    <citation type="journal article" date="2017" name="Biotechnol. Biofuels">
        <title>Differential beta-glucosidase expression as a function of carbon source availability in Talaromyces amestolkiae: a genomic and proteomic approach.</title>
        <authorList>
            <person name="de Eugenio L.I."/>
            <person name="Mendez-Liter J.A."/>
            <person name="Nieto-Dominguez M."/>
            <person name="Alonso L."/>
            <person name="Gil-Munoz J."/>
            <person name="Barriuso J."/>
            <person name="Prieto A."/>
            <person name="Martinez M.J."/>
        </authorList>
    </citation>
    <scope>NUCLEOTIDE SEQUENCE [LARGE SCALE GENOMIC DNA]</scope>
    <source>
        <strain evidence="3 4">CIB</strain>
    </source>
</reference>
<dbReference type="OrthoDB" id="2559326at2759"/>
<dbReference type="Proteomes" id="UP000249363">
    <property type="component" value="Unassembled WGS sequence"/>
</dbReference>
<dbReference type="AlphaFoldDB" id="A0A364L713"/>
<accession>A0A364L713</accession>
<dbReference type="EMBL" id="MIKG01000016">
    <property type="protein sequence ID" value="RAO71608.1"/>
    <property type="molecule type" value="Genomic_DNA"/>
</dbReference>
<keyword evidence="2" id="KW-0812">Transmembrane</keyword>
<dbReference type="PANTHER" id="PTHR41800:SF1">
    <property type="entry name" value="EXPRESSED PROTEIN"/>
    <property type="match status" value="1"/>
</dbReference>
<dbReference type="InterPro" id="IPR031833">
    <property type="entry name" value="DUF4748"/>
</dbReference>
<evidence type="ECO:0000313" key="4">
    <source>
        <dbReference type="Proteomes" id="UP000249363"/>
    </source>
</evidence>
<organism evidence="3 4">
    <name type="scientific">Talaromyces amestolkiae</name>
    <dbReference type="NCBI Taxonomy" id="1196081"/>
    <lineage>
        <taxon>Eukaryota</taxon>
        <taxon>Fungi</taxon>
        <taxon>Dikarya</taxon>
        <taxon>Ascomycota</taxon>
        <taxon>Pezizomycotina</taxon>
        <taxon>Eurotiomycetes</taxon>
        <taxon>Eurotiomycetidae</taxon>
        <taxon>Eurotiales</taxon>
        <taxon>Trichocomaceae</taxon>
        <taxon>Talaromyces</taxon>
        <taxon>Talaromyces sect. Talaromyces</taxon>
    </lineage>
</organism>